<evidence type="ECO:0000256" key="3">
    <source>
        <dbReference type="ARBA" id="ARBA00023004"/>
    </source>
</evidence>
<dbReference type="GO" id="GO:0046872">
    <property type="term" value="F:metal ion binding"/>
    <property type="evidence" value="ECO:0007669"/>
    <property type="project" value="UniProtKB-KW"/>
</dbReference>
<evidence type="ECO:0000256" key="1">
    <source>
        <dbReference type="ARBA" id="ARBA00022617"/>
    </source>
</evidence>
<dbReference type="SUPFAM" id="SSF46626">
    <property type="entry name" value="Cytochrome c"/>
    <property type="match status" value="1"/>
</dbReference>
<evidence type="ECO:0000256" key="2">
    <source>
        <dbReference type="ARBA" id="ARBA00022723"/>
    </source>
</evidence>
<dbReference type="AlphaFoldDB" id="A0A1G6WKZ8"/>
<organism evidence="7 8">
    <name type="scientific">Pricia antarctica</name>
    <dbReference type="NCBI Taxonomy" id="641691"/>
    <lineage>
        <taxon>Bacteria</taxon>
        <taxon>Pseudomonadati</taxon>
        <taxon>Bacteroidota</taxon>
        <taxon>Flavobacteriia</taxon>
        <taxon>Flavobacteriales</taxon>
        <taxon>Flavobacteriaceae</taxon>
        <taxon>Pricia</taxon>
    </lineage>
</organism>
<protein>
    <submittedName>
        <fullName evidence="7">Cytochrome c</fullName>
    </submittedName>
</protein>
<proteinExistence type="predicted"/>
<keyword evidence="1 4" id="KW-0349">Heme</keyword>
<evidence type="ECO:0000259" key="6">
    <source>
        <dbReference type="PROSITE" id="PS51007"/>
    </source>
</evidence>
<keyword evidence="8" id="KW-1185">Reference proteome</keyword>
<evidence type="ECO:0000256" key="4">
    <source>
        <dbReference type="PROSITE-ProRule" id="PRU00433"/>
    </source>
</evidence>
<dbReference type="Pfam" id="PF00034">
    <property type="entry name" value="Cytochrom_C"/>
    <property type="match status" value="1"/>
</dbReference>
<dbReference type="InterPro" id="IPR036909">
    <property type="entry name" value="Cyt_c-like_dom_sf"/>
</dbReference>
<sequence>MPLTTIKAAQIDTQMKKILVVFALGGLIIGCGESKKEEKKEGFEMNRAKTADKATEAQAESVPVDMDNEGVGPFKNISFDSDIDQELASAGEAKFNTICTACHMAEKRMIGPALKGVYERRNPAWVMNMIIGPDKMLKEDPIAKALLKEHNNAIMLNQNLSEDETRQVAEYLRTL</sequence>
<dbReference type="PROSITE" id="PS51007">
    <property type="entry name" value="CYTC"/>
    <property type="match status" value="1"/>
</dbReference>
<keyword evidence="2 4" id="KW-0479">Metal-binding</keyword>
<feature type="region of interest" description="Disordered" evidence="5">
    <location>
        <begin position="39"/>
        <end position="60"/>
    </location>
</feature>
<keyword evidence="3 4" id="KW-0408">Iron</keyword>
<dbReference type="EMBL" id="FNAO01000001">
    <property type="protein sequence ID" value="SDD66630.1"/>
    <property type="molecule type" value="Genomic_DNA"/>
</dbReference>
<dbReference type="PROSITE" id="PS51257">
    <property type="entry name" value="PROKAR_LIPOPROTEIN"/>
    <property type="match status" value="1"/>
</dbReference>
<dbReference type="STRING" id="641691.SAMN05421636_101356"/>
<gene>
    <name evidence="7" type="ORF">SAMN05421636_101356</name>
</gene>
<evidence type="ECO:0000313" key="7">
    <source>
        <dbReference type="EMBL" id="SDD66630.1"/>
    </source>
</evidence>
<evidence type="ECO:0000256" key="5">
    <source>
        <dbReference type="SAM" id="MobiDB-lite"/>
    </source>
</evidence>
<dbReference type="Proteomes" id="UP000199109">
    <property type="component" value="Unassembled WGS sequence"/>
</dbReference>
<feature type="compositionally biased region" description="Basic and acidic residues" evidence="5">
    <location>
        <begin position="39"/>
        <end position="55"/>
    </location>
</feature>
<dbReference type="GO" id="GO:0020037">
    <property type="term" value="F:heme binding"/>
    <property type="evidence" value="ECO:0007669"/>
    <property type="project" value="InterPro"/>
</dbReference>
<feature type="domain" description="Cytochrome c" evidence="6">
    <location>
        <begin position="86"/>
        <end position="175"/>
    </location>
</feature>
<accession>A0A1G6WKZ8</accession>
<evidence type="ECO:0000313" key="8">
    <source>
        <dbReference type="Proteomes" id="UP000199109"/>
    </source>
</evidence>
<dbReference type="GO" id="GO:0009055">
    <property type="term" value="F:electron transfer activity"/>
    <property type="evidence" value="ECO:0007669"/>
    <property type="project" value="InterPro"/>
</dbReference>
<name>A0A1G6WKZ8_9FLAO</name>
<reference evidence="7 8" key="1">
    <citation type="submission" date="2016-10" db="EMBL/GenBank/DDBJ databases">
        <authorList>
            <person name="de Groot N.N."/>
        </authorList>
    </citation>
    <scope>NUCLEOTIDE SEQUENCE [LARGE SCALE GENOMIC DNA]</scope>
    <source>
        <strain evidence="7 8">DSM 23421</strain>
    </source>
</reference>
<dbReference type="Gene3D" id="1.10.760.10">
    <property type="entry name" value="Cytochrome c-like domain"/>
    <property type="match status" value="1"/>
</dbReference>
<dbReference type="InterPro" id="IPR009056">
    <property type="entry name" value="Cyt_c-like_dom"/>
</dbReference>